<dbReference type="PANTHER" id="PTHR42648">
    <property type="entry name" value="TRANSPOSASE, PUTATIVE-RELATED"/>
    <property type="match status" value="1"/>
</dbReference>
<keyword evidence="3" id="KW-0255">Endonuclease</keyword>
<dbReference type="GO" id="GO:0046872">
    <property type="term" value="F:metal ion binding"/>
    <property type="evidence" value="ECO:0007669"/>
    <property type="project" value="UniProtKB-KW"/>
</dbReference>
<dbReference type="InterPro" id="IPR036397">
    <property type="entry name" value="RNaseH_sf"/>
</dbReference>
<evidence type="ECO:0000256" key="6">
    <source>
        <dbReference type="ARBA" id="ARBA00022908"/>
    </source>
</evidence>
<keyword evidence="5" id="KW-0460">Magnesium</keyword>
<keyword evidence="2" id="KW-0479">Metal-binding</keyword>
<dbReference type="GO" id="GO:0003887">
    <property type="term" value="F:DNA-directed DNA polymerase activity"/>
    <property type="evidence" value="ECO:0007669"/>
    <property type="project" value="UniProtKB-KW"/>
</dbReference>
<dbReference type="AlphaFoldDB" id="A0AA38LGK4"/>
<comment type="caution">
    <text evidence="11">The sequence shown here is derived from an EMBL/GenBank/DDBJ whole genome shotgun (WGS) entry which is preliminary data.</text>
</comment>
<feature type="non-terminal residue" evidence="11">
    <location>
        <position position="52"/>
    </location>
</feature>
<dbReference type="OMA" id="MEMARYM"/>
<dbReference type="Gene3D" id="3.30.420.10">
    <property type="entry name" value="Ribonuclease H-like superfamily/Ribonuclease H"/>
    <property type="match status" value="1"/>
</dbReference>
<name>A0AA38LGK4_TAXCH</name>
<organism evidence="11 12">
    <name type="scientific">Taxus chinensis</name>
    <name type="common">Chinese yew</name>
    <name type="synonym">Taxus wallichiana var. chinensis</name>
    <dbReference type="NCBI Taxonomy" id="29808"/>
    <lineage>
        <taxon>Eukaryota</taxon>
        <taxon>Viridiplantae</taxon>
        <taxon>Streptophyta</taxon>
        <taxon>Embryophyta</taxon>
        <taxon>Tracheophyta</taxon>
        <taxon>Spermatophyta</taxon>
        <taxon>Pinopsida</taxon>
        <taxon>Pinidae</taxon>
        <taxon>Conifers II</taxon>
        <taxon>Cupressales</taxon>
        <taxon>Taxaceae</taxon>
        <taxon>Taxus</taxon>
    </lineage>
</organism>
<dbReference type="PANTHER" id="PTHR42648:SF11">
    <property type="entry name" value="TRANSPOSON TY4-P GAG-POL POLYPROTEIN"/>
    <property type="match status" value="1"/>
</dbReference>
<dbReference type="SUPFAM" id="SSF53098">
    <property type="entry name" value="Ribonuclease H-like"/>
    <property type="match status" value="1"/>
</dbReference>
<sequence>HGIQQHLTAPYTPQQNGISERHNRTVMEMAHCMLSTAKLEDQFWAEAVQTAV</sequence>
<feature type="non-terminal residue" evidence="11">
    <location>
        <position position="1"/>
    </location>
</feature>
<dbReference type="GO" id="GO:0016787">
    <property type="term" value="F:hydrolase activity"/>
    <property type="evidence" value="ECO:0007669"/>
    <property type="project" value="UniProtKB-KW"/>
</dbReference>
<proteinExistence type="predicted"/>
<keyword evidence="8" id="KW-0239">DNA-directed DNA polymerase</keyword>
<dbReference type="GO" id="GO:0006310">
    <property type="term" value="P:DNA recombination"/>
    <property type="evidence" value="ECO:0007669"/>
    <property type="project" value="UniProtKB-KW"/>
</dbReference>
<evidence type="ECO:0000256" key="4">
    <source>
        <dbReference type="ARBA" id="ARBA00022801"/>
    </source>
</evidence>
<keyword evidence="6" id="KW-0229">DNA integration</keyword>
<evidence type="ECO:0000256" key="8">
    <source>
        <dbReference type="ARBA" id="ARBA00022932"/>
    </source>
</evidence>
<accession>A0AA38LGK4</accession>
<keyword evidence="9" id="KW-0233">DNA recombination</keyword>
<evidence type="ECO:0000313" key="11">
    <source>
        <dbReference type="EMBL" id="KAH9321590.1"/>
    </source>
</evidence>
<keyword evidence="7" id="KW-0695">RNA-directed DNA polymerase</keyword>
<gene>
    <name evidence="11" type="ORF">KI387_016229</name>
</gene>
<dbReference type="PROSITE" id="PS50994">
    <property type="entry name" value="INTEGRASE"/>
    <property type="match status" value="1"/>
</dbReference>
<dbReference type="Proteomes" id="UP000824469">
    <property type="component" value="Unassembled WGS sequence"/>
</dbReference>
<dbReference type="EMBL" id="JAHRHJ020000003">
    <property type="protein sequence ID" value="KAH9321590.1"/>
    <property type="molecule type" value="Genomic_DNA"/>
</dbReference>
<keyword evidence="12" id="KW-1185">Reference proteome</keyword>
<feature type="domain" description="Integrase catalytic" evidence="10">
    <location>
        <begin position="1"/>
        <end position="52"/>
    </location>
</feature>
<evidence type="ECO:0000256" key="1">
    <source>
        <dbReference type="ARBA" id="ARBA00022722"/>
    </source>
</evidence>
<keyword evidence="4" id="KW-0378">Hydrolase</keyword>
<evidence type="ECO:0000313" key="12">
    <source>
        <dbReference type="Proteomes" id="UP000824469"/>
    </source>
</evidence>
<reference evidence="11 12" key="1">
    <citation type="journal article" date="2021" name="Nat. Plants">
        <title>The Taxus genome provides insights into paclitaxel biosynthesis.</title>
        <authorList>
            <person name="Xiong X."/>
            <person name="Gou J."/>
            <person name="Liao Q."/>
            <person name="Li Y."/>
            <person name="Zhou Q."/>
            <person name="Bi G."/>
            <person name="Li C."/>
            <person name="Du R."/>
            <person name="Wang X."/>
            <person name="Sun T."/>
            <person name="Guo L."/>
            <person name="Liang H."/>
            <person name="Lu P."/>
            <person name="Wu Y."/>
            <person name="Zhang Z."/>
            <person name="Ro D.K."/>
            <person name="Shang Y."/>
            <person name="Huang S."/>
            <person name="Yan J."/>
        </authorList>
    </citation>
    <scope>NUCLEOTIDE SEQUENCE [LARGE SCALE GENOMIC DNA]</scope>
    <source>
        <strain evidence="11">Ta-2019</strain>
    </source>
</reference>
<evidence type="ECO:0000256" key="7">
    <source>
        <dbReference type="ARBA" id="ARBA00022918"/>
    </source>
</evidence>
<dbReference type="InterPro" id="IPR001584">
    <property type="entry name" value="Integrase_cat-core"/>
</dbReference>
<evidence type="ECO:0000259" key="10">
    <source>
        <dbReference type="PROSITE" id="PS50994"/>
    </source>
</evidence>
<dbReference type="GO" id="GO:0015074">
    <property type="term" value="P:DNA integration"/>
    <property type="evidence" value="ECO:0007669"/>
    <property type="project" value="UniProtKB-KW"/>
</dbReference>
<evidence type="ECO:0000256" key="5">
    <source>
        <dbReference type="ARBA" id="ARBA00022842"/>
    </source>
</evidence>
<dbReference type="InterPro" id="IPR039537">
    <property type="entry name" value="Retrotran_Ty1/copia-like"/>
</dbReference>
<dbReference type="GO" id="GO:0003676">
    <property type="term" value="F:nucleic acid binding"/>
    <property type="evidence" value="ECO:0007669"/>
    <property type="project" value="InterPro"/>
</dbReference>
<dbReference type="Pfam" id="PF13683">
    <property type="entry name" value="rve_3"/>
    <property type="match status" value="1"/>
</dbReference>
<evidence type="ECO:0000256" key="2">
    <source>
        <dbReference type="ARBA" id="ARBA00022723"/>
    </source>
</evidence>
<dbReference type="GO" id="GO:0003964">
    <property type="term" value="F:RNA-directed DNA polymerase activity"/>
    <property type="evidence" value="ECO:0007669"/>
    <property type="project" value="UniProtKB-KW"/>
</dbReference>
<evidence type="ECO:0000256" key="9">
    <source>
        <dbReference type="ARBA" id="ARBA00023172"/>
    </source>
</evidence>
<dbReference type="InterPro" id="IPR012337">
    <property type="entry name" value="RNaseH-like_sf"/>
</dbReference>
<keyword evidence="1" id="KW-0540">Nuclease</keyword>
<dbReference type="GO" id="GO:0004519">
    <property type="term" value="F:endonuclease activity"/>
    <property type="evidence" value="ECO:0007669"/>
    <property type="project" value="UniProtKB-KW"/>
</dbReference>
<keyword evidence="8" id="KW-0808">Transferase</keyword>
<evidence type="ECO:0000256" key="3">
    <source>
        <dbReference type="ARBA" id="ARBA00022759"/>
    </source>
</evidence>
<keyword evidence="8" id="KW-0548">Nucleotidyltransferase</keyword>
<protein>
    <recommendedName>
        <fullName evidence="10">Integrase catalytic domain-containing protein</fullName>
    </recommendedName>
</protein>